<reference evidence="1" key="1">
    <citation type="submission" date="2020-01" db="EMBL/GenBank/DDBJ databases">
        <title>Insect and environment-associated Actinomycetes.</title>
        <authorList>
            <person name="Currrie C."/>
            <person name="Chevrette M."/>
            <person name="Carlson C."/>
            <person name="Stubbendieck R."/>
            <person name="Wendt-Pienkowski E."/>
        </authorList>
    </citation>
    <scope>NUCLEOTIDE SEQUENCE</scope>
    <source>
        <strain evidence="1">SID7499</strain>
    </source>
</reference>
<dbReference type="AlphaFoldDB" id="A0A6G3WM21"/>
<dbReference type="GO" id="GO:0008168">
    <property type="term" value="F:methyltransferase activity"/>
    <property type="evidence" value="ECO:0007669"/>
    <property type="project" value="UniProtKB-KW"/>
</dbReference>
<feature type="non-terminal residue" evidence="1">
    <location>
        <position position="1"/>
    </location>
</feature>
<organism evidence="1">
    <name type="scientific">Streptomyces sp. SID7499</name>
    <dbReference type="NCBI Taxonomy" id="2706086"/>
    <lineage>
        <taxon>Bacteria</taxon>
        <taxon>Bacillati</taxon>
        <taxon>Actinomycetota</taxon>
        <taxon>Actinomycetes</taxon>
        <taxon>Kitasatosporales</taxon>
        <taxon>Streptomycetaceae</taxon>
        <taxon>Streptomyces</taxon>
    </lineage>
</organism>
<protein>
    <submittedName>
        <fullName evidence="1">5-methyltetrahydropteroyltriglutamate--homocysteine methyltransferase</fullName>
    </submittedName>
</protein>
<proteinExistence type="predicted"/>
<name>A0A6G3WM21_9ACTN</name>
<dbReference type="GO" id="GO:0032259">
    <property type="term" value="P:methylation"/>
    <property type="evidence" value="ECO:0007669"/>
    <property type="project" value="UniProtKB-KW"/>
</dbReference>
<sequence>RLGTCDDCGFSPFADDASTSREIAFAKIDARVRGTALAAEALGL</sequence>
<keyword evidence="1" id="KW-0489">Methyltransferase</keyword>
<evidence type="ECO:0000313" key="1">
    <source>
        <dbReference type="EMBL" id="NEE06556.1"/>
    </source>
</evidence>
<gene>
    <name evidence="1" type="ORF">G3M58_08890</name>
</gene>
<keyword evidence="1" id="KW-0808">Transferase</keyword>
<dbReference type="EMBL" id="JAAGMN010000973">
    <property type="protein sequence ID" value="NEE06556.1"/>
    <property type="molecule type" value="Genomic_DNA"/>
</dbReference>
<accession>A0A6G3WM21</accession>
<comment type="caution">
    <text evidence="1">The sequence shown here is derived from an EMBL/GenBank/DDBJ whole genome shotgun (WGS) entry which is preliminary data.</text>
</comment>